<dbReference type="Proteomes" id="UP000037269">
    <property type="component" value="Unassembled WGS sequence"/>
</dbReference>
<evidence type="ECO:0000313" key="3">
    <source>
        <dbReference type="Proteomes" id="UP000037269"/>
    </source>
</evidence>
<dbReference type="EMBL" id="LGUG01000004">
    <property type="protein sequence ID" value="KON95020.1"/>
    <property type="molecule type" value="Genomic_DNA"/>
</dbReference>
<sequence length="143" mass="16990">MFFHGIPLPYLRLQYPVLSPRQSAGKKTREQLDDREHLIERFGLEPVHLLEYRRNDYTLQDCLEACFRFGDVVFAFRHVPLPIWQLSRHEIGVPALALNRTRWIFTMHAEYHAELQTMFPAVPIFLLHERKGKLYVSSEKIND</sequence>
<evidence type="ECO:0000313" key="2">
    <source>
        <dbReference type="EMBL" id="SDK45039.1"/>
    </source>
</evidence>
<dbReference type="EMBL" id="FNED01000056">
    <property type="protein sequence ID" value="SDK45039.1"/>
    <property type="molecule type" value="Genomic_DNA"/>
</dbReference>
<reference evidence="2 4" key="2">
    <citation type="submission" date="2016-10" db="EMBL/GenBank/DDBJ databases">
        <authorList>
            <person name="de Groot N.N."/>
        </authorList>
    </citation>
    <scope>NUCLEOTIDE SEQUENCE [LARGE SCALE GENOMIC DNA]</scope>
    <source>
        <strain evidence="2 4">DSM 2895</strain>
    </source>
</reference>
<evidence type="ECO:0000313" key="1">
    <source>
        <dbReference type="EMBL" id="KON95020.1"/>
    </source>
</evidence>
<keyword evidence="3" id="KW-1185">Reference proteome</keyword>
<dbReference type="STRING" id="47500.AF333_05510"/>
<name>A0A0D1XWF2_ANEMI</name>
<proteinExistence type="predicted"/>
<dbReference type="OrthoDB" id="2970588at2"/>
<dbReference type="Proteomes" id="UP000182836">
    <property type="component" value="Unassembled WGS sequence"/>
</dbReference>
<dbReference type="PATRIC" id="fig|47500.12.peg.1075"/>
<accession>A0A0D1XWF2</accession>
<dbReference type="GeneID" id="42304663"/>
<reference evidence="1 3" key="1">
    <citation type="submission" date="2015-07" db="EMBL/GenBank/DDBJ databases">
        <title>Fjat-14205 dsm 2895.</title>
        <authorList>
            <person name="Liu B."/>
            <person name="Wang J."/>
            <person name="Zhu Y."/>
            <person name="Liu G."/>
            <person name="Chen Q."/>
            <person name="Chen Z."/>
            <person name="Lan J."/>
            <person name="Che J."/>
            <person name="Ge C."/>
            <person name="Shi H."/>
            <person name="Pan Z."/>
            <person name="Liu X."/>
        </authorList>
    </citation>
    <scope>NUCLEOTIDE SEQUENCE [LARGE SCALE GENOMIC DNA]</scope>
    <source>
        <strain evidence="1 3">DSM 2895</strain>
    </source>
</reference>
<dbReference type="AlphaFoldDB" id="A0A0D1XWF2"/>
<dbReference type="RefSeq" id="WP_043066286.1">
    <property type="nucleotide sequence ID" value="NZ_BJOA01000259.1"/>
</dbReference>
<protein>
    <submittedName>
        <fullName evidence="1">Uncharacterized protein</fullName>
    </submittedName>
</protein>
<evidence type="ECO:0000313" key="4">
    <source>
        <dbReference type="Proteomes" id="UP000182836"/>
    </source>
</evidence>
<organism evidence="1 3">
    <name type="scientific">Aneurinibacillus migulanus</name>
    <name type="common">Bacillus migulanus</name>
    <dbReference type="NCBI Taxonomy" id="47500"/>
    <lineage>
        <taxon>Bacteria</taxon>
        <taxon>Bacillati</taxon>
        <taxon>Bacillota</taxon>
        <taxon>Bacilli</taxon>
        <taxon>Bacillales</taxon>
        <taxon>Paenibacillaceae</taxon>
        <taxon>Aneurinibacillus group</taxon>
        <taxon>Aneurinibacillus</taxon>
    </lineage>
</organism>
<gene>
    <name evidence="1" type="ORF">AF333_05510</name>
    <name evidence="2" type="ORF">SAMN04487909_15614</name>
</gene>